<comment type="caution">
    <text evidence="1">The sequence shown here is derived from an EMBL/GenBank/DDBJ whole genome shotgun (WGS) entry which is preliminary data.</text>
</comment>
<dbReference type="AlphaFoldDB" id="A0A839ESA9"/>
<proteinExistence type="predicted"/>
<dbReference type="EMBL" id="JACGXN010000016">
    <property type="protein sequence ID" value="MBA8881692.1"/>
    <property type="molecule type" value="Genomic_DNA"/>
</dbReference>
<name>A0A839ESA9_9HYPH</name>
<reference evidence="1 2" key="1">
    <citation type="submission" date="2020-07" db="EMBL/GenBank/DDBJ databases">
        <title>Genomic Encyclopedia of Type Strains, Phase IV (KMG-V): Genome sequencing to study the core and pangenomes of soil and plant-associated prokaryotes.</title>
        <authorList>
            <person name="Whitman W."/>
        </authorList>
    </citation>
    <scope>NUCLEOTIDE SEQUENCE [LARGE SCALE GENOMIC DNA]</scope>
    <source>
        <strain evidence="1 2">AN3</strain>
    </source>
</reference>
<organism evidence="1 2">
    <name type="scientific">Phyllobacterium myrsinacearum</name>
    <dbReference type="NCBI Taxonomy" id="28101"/>
    <lineage>
        <taxon>Bacteria</taxon>
        <taxon>Pseudomonadati</taxon>
        <taxon>Pseudomonadota</taxon>
        <taxon>Alphaproteobacteria</taxon>
        <taxon>Hyphomicrobiales</taxon>
        <taxon>Phyllobacteriaceae</taxon>
        <taxon>Phyllobacterium</taxon>
    </lineage>
</organism>
<sequence>MNEVLESSFRSLEIQQRRNAARLQLLIWLKKHGGLDKEQRLELRRLKYHA</sequence>
<gene>
    <name evidence="1" type="ORF">FHW16_005437</name>
</gene>
<protein>
    <submittedName>
        <fullName evidence="1">Uncharacterized protein</fullName>
    </submittedName>
</protein>
<evidence type="ECO:0000313" key="1">
    <source>
        <dbReference type="EMBL" id="MBA8881692.1"/>
    </source>
</evidence>
<keyword evidence="2" id="KW-1185">Reference proteome</keyword>
<evidence type="ECO:0000313" key="2">
    <source>
        <dbReference type="Proteomes" id="UP000549052"/>
    </source>
</evidence>
<dbReference type="Proteomes" id="UP000549052">
    <property type="component" value="Unassembled WGS sequence"/>
</dbReference>
<accession>A0A839ESA9</accession>
<dbReference type="RefSeq" id="WP_210278286.1">
    <property type="nucleotide sequence ID" value="NZ_JACGXN010000016.1"/>
</dbReference>